<evidence type="ECO:0000256" key="1">
    <source>
        <dbReference type="ARBA" id="ARBA00004651"/>
    </source>
</evidence>
<name>A0A1Y5F8M0_9BACT</name>
<dbReference type="AlphaFoldDB" id="A0A1Y5F8M0"/>
<evidence type="ECO:0000256" key="3">
    <source>
        <dbReference type="ARBA" id="ARBA00016864"/>
    </source>
</evidence>
<comment type="similarity">
    <text evidence="2 10">Belongs to the binding-protein-dependent transport system permease family. CysTW subfamily.</text>
</comment>
<dbReference type="Pfam" id="PF00528">
    <property type="entry name" value="BPD_transp_1"/>
    <property type="match status" value="1"/>
</dbReference>
<evidence type="ECO:0000313" key="12">
    <source>
        <dbReference type="EMBL" id="OUR95531.1"/>
    </source>
</evidence>
<sequence length="283" mass="30961">MYLKYRKLKNLIFHFSLYLCAALVLIPLVLIIFFVFKMGATSINLDFFTSLPKPVGEDGGGMKHAILGTLYMVSIASVISIPLGLLCGVYLSEFGKGKVATLLRLTIDMLTGVPSIVIGIFAYITIVVPLKSFSAMAGGVALSIIILPIVCRSTEEILKLVPGHIREAGLALGLPRWRVIFNIVVKGNLSSLTTGVMLAISRAAGETAPLLFTAFGNMYLSYEIDEPMASLPVQIYNYAISPFDDWQRQAWAGSLVLIVLVLGINIFARTLISLKHIKFRYRG</sequence>
<evidence type="ECO:0000256" key="9">
    <source>
        <dbReference type="ARBA" id="ARBA00023136"/>
    </source>
</evidence>
<keyword evidence="6" id="KW-0592">Phosphate transport</keyword>
<dbReference type="GO" id="GO:0005315">
    <property type="term" value="F:phosphate transmembrane transporter activity"/>
    <property type="evidence" value="ECO:0007669"/>
    <property type="project" value="InterPro"/>
</dbReference>
<keyword evidence="7 10" id="KW-0812">Transmembrane</keyword>
<dbReference type="Gene3D" id="1.10.3720.10">
    <property type="entry name" value="MetI-like"/>
    <property type="match status" value="1"/>
</dbReference>
<dbReference type="EMBL" id="MAAO01000008">
    <property type="protein sequence ID" value="OUR95531.1"/>
    <property type="molecule type" value="Genomic_DNA"/>
</dbReference>
<feature type="transmembrane region" description="Helical" evidence="10">
    <location>
        <begin position="70"/>
        <end position="91"/>
    </location>
</feature>
<evidence type="ECO:0000256" key="8">
    <source>
        <dbReference type="ARBA" id="ARBA00022989"/>
    </source>
</evidence>
<dbReference type="InterPro" id="IPR051408">
    <property type="entry name" value="Phosphate_transprt_permease"/>
</dbReference>
<dbReference type="CDD" id="cd06261">
    <property type="entry name" value="TM_PBP2"/>
    <property type="match status" value="1"/>
</dbReference>
<evidence type="ECO:0000256" key="6">
    <source>
        <dbReference type="ARBA" id="ARBA00022592"/>
    </source>
</evidence>
<dbReference type="InterPro" id="IPR035906">
    <property type="entry name" value="MetI-like_sf"/>
</dbReference>
<evidence type="ECO:0000256" key="2">
    <source>
        <dbReference type="ARBA" id="ARBA00007069"/>
    </source>
</evidence>
<keyword evidence="9 10" id="KW-0472">Membrane</keyword>
<organism evidence="12 13">
    <name type="scientific">Halobacteriovorax marinus</name>
    <dbReference type="NCBI Taxonomy" id="97084"/>
    <lineage>
        <taxon>Bacteria</taxon>
        <taxon>Pseudomonadati</taxon>
        <taxon>Bdellovibrionota</taxon>
        <taxon>Bacteriovoracia</taxon>
        <taxon>Bacteriovoracales</taxon>
        <taxon>Halobacteriovoraceae</taxon>
        <taxon>Halobacteriovorax</taxon>
    </lineage>
</organism>
<feature type="transmembrane region" description="Helical" evidence="10">
    <location>
        <begin position="251"/>
        <end position="272"/>
    </location>
</feature>
<comment type="subcellular location">
    <subcellularLocation>
        <location evidence="1 10">Cell membrane</location>
        <topology evidence="1 10">Multi-pass membrane protein</topology>
    </subcellularLocation>
</comment>
<feature type="transmembrane region" description="Helical" evidence="10">
    <location>
        <begin position="132"/>
        <end position="151"/>
    </location>
</feature>
<accession>A0A1Y5F8M0</accession>
<dbReference type="InterPro" id="IPR005672">
    <property type="entry name" value="Phosphate_PstA"/>
</dbReference>
<evidence type="ECO:0000259" key="11">
    <source>
        <dbReference type="PROSITE" id="PS50928"/>
    </source>
</evidence>
<keyword evidence="8 10" id="KW-1133">Transmembrane helix</keyword>
<dbReference type="Proteomes" id="UP000196531">
    <property type="component" value="Unassembled WGS sequence"/>
</dbReference>
<feature type="transmembrane region" description="Helical" evidence="10">
    <location>
        <begin position="179"/>
        <end position="200"/>
    </location>
</feature>
<keyword evidence="4" id="KW-0813">Transport</keyword>
<dbReference type="NCBIfam" id="TIGR00974">
    <property type="entry name" value="3a0107s02c"/>
    <property type="match status" value="1"/>
</dbReference>
<dbReference type="GO" id="GO:0035435">
    <property type="term" value="P:phosphate ion transmembrane transport"/>
    <property type="evidence" value="ECO:0007669"/>
    <property type="project" value="InterPro"/>
</dbReference>
<evidence type="ECO:0000313" key="13">
    <source>
        <dbReference type="Proteomes" id="UP000196531"/>
    </source>
</evidence>
<dbReference type="GO" id="GO:0005886">
    <property type="term" value="C:plasma membrane"/>
    <property type="evidence" value="ECO:0007669"/>
    <property type="project" value="UniProtKB-SubCell"/>
</dbReference>
<feature type="transmembrane region" description="Helical" evidence="10">
    <location>
        <begin position="12"/>
        <end position="36"/>
    </location>
</feature>
<gene>
    <name evidence="12" type="ORF">A9Q84_16220</name>
</gene>
<feature type="transmembrane region" description="Helical" evidence="10">
    <location>
        <begin position="103"/>
        <end position="126"/>
    </location>
</feature>
<comment type="caution">
    <text evidence="12">The sequence shown here is derived from an EMBL/GenBank/DDBJ whole genome shotgun (WGS) entry which is preliminary data.</text>
</comment>
<evidence type="ECO:0000256" key="5">
    <source>
        <dbReference type="ARBA" id="ARBA00022475"/>
    </source>
</evidence>
<evidence type="ECO:0000256" key="10">
    <source>
        <dbReference type="RuleBase" id="RU363043"/>
    </source>
</evidence>
<feature type="domain" description="ABC transmembrane type-1" evidence="11">
    <location>
        <begin position="66"/>
        <end position="268"/>
    </location>
</feature>
<proteinExistence type="inferred from homology"/>
<keyword evidence="5 10" id="KW-1003">Cell membrane</keyword>
<dbReference type="PANTHER" id="PTHR42922:SF1">
    <property type="entry name" value="PHOSPHATE TRANSPORT SYSTEM PERMEASE PROTEIN PSTA"/>
    <property type="match status" value="1"/>
</dbReference>
<protein>
    <recommendedName>
        <fullName evidence="3 10">Phosphate transport system permease protein PstA</fullName>
    </recommendedName>
</protein>
<dbReference type="SUPFAM" id="SSF161098">
    <property type="entry name" value="MetI-like"/>
    <property type="match status" value="1"/>
</dbReference>
<reference evidence="13" key="1">
    <citation type="journal article" date="2017" name="Proc. Natl. Acad. Sci. U.S.A.">
        <title>Simulation of Deepwater Horizon oil plume reveals substrate specialization within a complex community of hydrocarbon-degraders.</title>
        <authorList>
            <person name="Hu P."/>
            <person name="Dubinsky E.A."/>
            <person name="Probst A.J."/>
            <person name="Wang J."/>
            <person name="Sieber C.M.K."/>
            <person name="Tom L.M."/>
            <person name="Gardinali P."/>
            <person name="Banfield J.F."/>
            <person name="Atlas R.M."/>
            <person name="Andersen G.L."/>
        </authorList>
    </citation>
    <scope>NUCLEOTIDE SEQUENCE [LARGE SCALE GENOMIC DNA]</scope>
</reference>
<dbReference type="PROSITE" id="PS50928">
    <property type="entry name" value="ABC_TM1"/>
    <property type="match status" value="1"/>
</dbReference>
<evidence type="ECO:0000256" key="4">
    <source>
        <dbReference type="ARBA" id="ARBA00022448"/>
    </source>
</evidence>
<dbReference type="PANTHER" id="PTHR42922">
    <property type="entry name" value="PHOSPHATE TRANSPORT SYSTEM PERMEASE PROTEIN PSTA"/>
    <property type="match status" value="1"/>
</dbReference>
<dbReference type="InterPro" id="IPR000515">
    <property type="entry name" value="MetI-like"/>
</dbReference>
<evidence type="ECO:0000256" key="7">
    <source>
        <dbReference type="ARBA" id="ARBA00022692"/>
    </source>
</evidence>